<proteinExistence type="inferred from homology"/>
<comment type="caution">
    <text evidence="3">The sequence shown here is derived from an EMBL/GenBank/DDBJ whole genome shotgun (WGS) entry which is preliminary data.</text>
</comment>
<dbReference type="InterPro" id="IPR005545">
    <property type="entry name" value="YCII"/>
</dbReference>
<keyword evidence="4" id="KW-1185">Reference proteome</keyword>
<dbReference type="Gene3D" id="3.30.70.1060">
    <property type="entry name" value="Dimeric alpha+beta barrel"/>
    <property type="match status" value="1"/>
</dbReference>
<protein>
    <submittedName>
        <fullName evidence="3">DGPFAETKE domain protein</fullName>
    </submittedName>
</protein>
<dbReference type="PANTHER" id="PTHR35174">
    <property type="entry name" value="BLL7171 PROTEIN-RELATED"/>
    <property type="match status" value="1"/>
</dbReference>
<dbReference type="PANTHER" id="PTHR35174:SF3">
    <property type="entry name" value="BLL7171 PROTEIN"/>
    <property type="match status" value="1"/>
</dbReference>
<dbReference type="Proteomes" id="UP000019678">
    <property type="component" value="Unassembled WGS sequence"/>
</dbReference>
<dbReference type="Pfam" id="PF03795">
    <property type="entry name" value="YCII"/>
    <property type="match status" value="1"/>
</dbReference>
<dbReference type="STRING" id="1192034.CAP_0198"/>
<dbReference type="InterPro" id="IPR011008">
    <property type="entry name" value="Dimeric_a/b-barrel"/>
</dbReference>
<dbReference type="eggNOG" id="COG3795">
    <property type="taxonomic scope" value="Bacteria"/>
</dbReference>
<dbReference type="EMBL" id="ASRX01000010">
    <property type="protein sequence ID" value="EYF07445.1"/>
    <property type="molecule type" value="Genomic_DNA"/>
</dbReference>
<evidence type="ECO:0000256" key="1">
    <source>
        <dbReference type="ARBA" id="ARBA00007689"/>
    </source>
</evidence>
<evidence type="ECO:0000313" key="4">
    <source>
        <dbReference type="Proteomes" id="UP000019678"/>
    </source>
</evidence>
<accession>A0A017TF51</accession>
<gene>
    <name evidence="3" type="ORF">CAP_0198</name>
</gene>
<feature type="domain" description="YCII-related" evidence="2">
    <location>
        <begin position="28"/>
        <end position="143"/>
    </location>
</feature>
<sequence length="144" mass="15680">MCRSGVFSFVVKGTAPVGRWEPGDDAPMQYMILIYDDESVWASMPEAQSQQLFGEYRAYTEEMTKAGVLRGGDALKPVSTATTVRVREGKTLTTDGPFAETKEQLGGYYIVEVPDLEAALKWAAKCPSAAIGSIEVRPVMDFSG</sequence>
<name>A0A017TF51_9BACT</name>
<reference evidence="3 4" key="1">
    <citation type="submission" date="2013-05" db="EMBL/GenBank/DDBJ databases">
        <title>Genome assembly of Chondromyces apiculatus DSM 436.</title>
        <authorList>
            <person name="Sharma G."/>
            <person name="Khatri I."/>
            <person name="Kaur C."/>
            <person name="Mayilraj S."/>
            <person name="Subramanian S."/>
        </authorList>
    </citation>
    <scope>NUCLEOTIDE SEQUENCE [LARGE SCALE GENOMIC DNA]</scope>
    <source>
        <strain evidence="3 4">DSM 436</strain>
    </source>
</reference>
<dbReference type="AlphaFoldDB" id="A0A017TF51"/>
<evidence type="ECO:0000313" key="3">
    <source>
        <dbReference type="EMBL" id="EYF07445.1"/>
    </source>
</evidence>
<dbReference type="SUPFAM" id="SSF54909">
    <property type="entry name" value="Dimeric alpha+beta barrel"/>
    <property type="match status" value="1"/>
</dbReference>
<comment type="similarity">
    <text evidence="1">Belongs to the YciI family.</text>
</comment>
<organism evidence="3 4">
    <name type="scientific">Chondromyces apiculatus DSM 436</name>
    <dbReference type="NCBI Taxonomy" id="1192034"/>
    <lineage>
        <taxon>Bacteria</taxon>
        <taxon>Pseudomonadati</taxon>
        <taxon>Myxococcota</taxon>
        <taxon>Polyangia</taxon>
        <taxon>Polyangiales</taxon>
        <taxon>Polyangiaceae</taxon>
        <taxon>Chondromyces</taxon>
    </lineage>
</organism>
<evidence type="ECO:0000259" key="2">
    <source>
        <dbReference type="Pfam" id="PF03795"/>
    </source>
</evidence>